<name>A0A9D4QNX3_DREPO</name>
<reference evidence="1" key="2">
    <citation type="submission" date="2020-11" db="EMBL/GenBank/DDBJ databases">
        <authorList>
            <person name="McCartney M.A."/>
            <person name="Auch B."/>
            <person name="Kono T."/>
            <person name="Mallez S."/>
            <person name="Becker A."/>
            <person name="Gohl D.M."/>
            <person name="Silverstein K.A.T."/>
            <person name="Koren S."/>
            <person name="Bechman K.B."/>
            <person name="Herman A."/>
            <person name="Abrahante J.E."/>
            <person name="Garbe J."/>
        </authorList>
    </citation>
    <scope>NUCLEOTIDE SEQUENCE</scope>
    <source>
        <strain evidence="1">Duluth1</strain>
        <tissue evidence="1">Whole animal</tissue>
    </source>
</reference>
<proteinExistence type="predicted"/>
<evidence type="ECO:0000313" key="1">
    <source>
        <dbReference type="EMBL" id="KAH3838126.1"/>
    </source>
</evidence>
<accession>A0A9D4QNX3</accession>
<dbReference type="Proteomes" id="UP000828390">
    <property type="component" value="Unassembled WGS sequence"/>
</dbReference>
<dbReference type="AlphaFoldDB" id="A0A9D4QNX3"/>
<keyword evidence="2" id="KW-1185">Reference proteome</keyword>
<comment type="caution">
    <text evidence="1">The sequence shown here is derived from an EMBL/GenBank/DDBJ whole genome shotgun (WGS) entry which is preliminary data.</text>
</comment>
<dbReference type="EMBL" id="JAIWYP010000004">
    <property type="protein sequence ID" value="KAH3838126.1"/>
    <property type="molecule type" value="Genomic_DNA"/>
</dbReference>
<reference evidence="1" key="1">
    <citation type="journal article" date="2019" name="bioRxiv">
        <title>The Genome of the Zebra Mussel, Dreissena polymorpha: A Resource for Invasive Species Research.</title>
        <authorList>
            <person name="McCartney M.A."/>
            <person name="Auch B."/>
            <person name="Kono T."/>
            <person name="Mallez S."/>
            <person name="Zhang Y."/>
            <person name="Obille A."/>
            <person name="Becker A."/>
            <person name="Abrahante J.E."/>
            <person name="Garbe J."/>
            <person name="Badalamenti J.P."/>
            <person name="Herman A."/>
            <person name="Mangelson H."/>
            <person name="Liachko I."/>
            <person name="Sullivan S."/>
            <person name="Sone E.D."/>
            <person name="Koren S."/>
            <person name="Silverstein K.A.T."/>
            <person name="Beckman K.B."/>
            <person name="Gohl D.M."/>
        </authorList>
    </citation>
    <scope>NUCLEOTIDE SEQUENCE</scope>
    <source>
        <strain evidence="1">Duluth1</strain>
        <tissue evidence="1">Whole animal</tissue>
    </source>
</reference>
<evidence type="ECO:0000313" key="2">
    <source>
        <dbReference type="Proteomes" id="UP000828390"/>
    </source>
</evidence>
<gene>
    <name evidence="1" type="ORF">DPMN_111532</name>
</gene>
<protein>
    <submittedName>
        <fullName evidence="1">Uncharacterized protein</fullName>
    </submittedName>
</protein>
<organism evidence="1 2">
    <name type="scientific">Dreissena polymorpha</name>
    <name type="common">Zebra mussel</name>
    <name type="synonym">Mytilus polymorpha</name>
    <dbReference type="NCBI Taxonomy" id="45954"/>
    <lineage>
        <taxon>Eukaryota</taxon>
        <taxon>Metazoa</taxon>
        <taxon>Spiralia</taxon>
        <taxon>Lophotrochozoa</taxon>
        <taxon>Mollusca</taxon>
        <taxon>Bivalvia</taxon>
        <taxon>Autobranchia</taxon>
        <taxon>Heteroconchia</taxon>
        <taxon>Euheterodonta</taxon>
        <taxon>Imparidentia</taxon>
        <taxon>Neoheterodontei</taxon>
        <taxon>Myida</taxon>
        <taxon>Dreissenoidea</taxon>
        <taxon>Dreissenidae</taxon>
        <taxon>Dreissena</taxon>
    </lineage>
</organism>
<sequence>MTIYVLIHLDRTPQSHGVLNRAVTIRRERTAVYRGTATLYRGTYRDILQNMYL</sequence>